<keyword evidence="3" id="KW-0633">Potassium transport</keyword>
<dbReference type="InterPro" id="IPR028325">
    <property type="entry name" value="VG_K_chnl"/>
</dbReference>
<dbReference type="SUPFAM" id="SSF81324">
    <property type="entry name" value="Voltage-gated potassium channels"/>
    <property type="match status" value="1"/>
</dbReference>
<keyword evidence="8 13" id="KW-1133">Transmembrane helix</keyword>
<dbReference type="InterPro" id="IPR027359">
    <property type="entry name" value="Volt_channel_dom_sf"/>
</dbReference>
<organism evidence="15 16">
    <name type="scientific">Saltatorellus ferox</name>
    <dbReference type="NCBI Taxonomy" id="2528018"/>
    <lineage>
        <taxon>Bacteria</taxon>
        <taxon>Pseudomonadati</taxon>
        <taxon>Planctomycetota</taxon>
        <taxon>Planctomycetia</taxon>
        <taxon>Planctomycetia incertae sedis</taxon>
        <taxon>Saltatorellus</taxon>
    </lineage>
</organism>
<evidence type="ECO:0000256" key="6">
    <source>
        <dbReference type="ARBA" id="ARBA00022882"/>
    </source>
</evidence>
<keyword evidence="4 13" id="KW-0812">Transmembrane</keyword>
<name>A0A518EQH9_9BACT</name>
<dbReference type="GO" id="GO:0005249">
    <property type="term" value="F:voltage-gated potassium channel activity"/>
    <property type="evidence" value="ECO:0007669"/>
    <property type="project" value="InterPro"/>
</dbReference>
<evidence type="ECO:0000256" key="4">
    <source>
        <dbReference type="ARBA" id="ARBA00022692"/>
    </source>
</evidence>
<dbReference type="Proteomes" id="UP000320390">
    <property type="component" value="Chromosome"/>
</dbReference>
<dbReference type="PRINTS" id="PR00169">
    <property type="entry name" value="KCHANNEL"/>
</dbReference>
<comment type="subcellular location">
    <subcellularLocation>
        <location evidence="1">Membrane</location>
        <topology evidence="1">Multi-pass membrane protein</topology>
    </subcellularLocation>
</comment>
<keyword evidence="16" id="KW-1185">Reference proteome</keyword>
<dbReference type="GO" id="GO:0008076">
    <property type="term" value="C:voltage-gated potassium channel complex"/>
    <property type="evidence" value="ECO:0007669"/>
    <property type="project" value="InterPro"/>
</dbReference>
<evidence type="ECO:0000313" key="15">
    <source>
        <dbReference type="EMBL" id="QDV06340.1"/>
    </source>
</evidence>
<keyword evidence="11 15" id="KW-0407">Ion channel</keyword>
<feature type="domain" description="Ion transport" evidence="14">
    <location>
        <begin position="51"/>
        <end position="261"/>
    </location>
</feature>
<evidence type="ECO:0000256" key="12">
    <source>
        <dbReference type="SAM" id="MobiDB-lite"/>
    </source>
</evidence>
<dbReference type="EMBL" id="CP036434">
    <property type="protein sequence ID" value="QDV06340.1"/>
    <property type="molecule type" value="Genomic_DNA"/>
</dbReference>
<feature type="transmembrane region" description="Helical" evidence="13">
    <location>
        <begin position="49"/>
        <end position="68"/>
    </location>
</feature>
<sequence length="297" mass="32494">MATPPEVPPPASTPPPSQPPPSPLPPSSGRGVRKWLYETIFEHDTRPGLHFDVALLIVIVLSIVVVMLETVQSFHAQYGDELRVTEWVLTWIFTLEYVTRLACHPKPAVYARSFFGLVDVLSIAPTFIAAIVPGAQALVVVRMLRLLRVFRVLKLAHFVRQADELTLALRASLPKIIVFMISVVILTTISGSVMYLIEGAEHGYDNIPKSVYWAIVTLTTVGYGDISPETPLGQFVSSLLMIMGYGVIAVPTGIVSAEIARSSPRERVSGQVCTGCGLEGHQSDAMFCKRCGTHLHH</sequence>
<evidence type="ECO:0000259" key="14">
    <source>
        <dbReference type="Pfam" id="PF00520"/>
    </source>
</evidence>
<dbReference type="PANTHER" id="PTHR11537">
    <property type="entry name" value="VOLTAGE-GATED POTASSIUM CHANNEL"/>
    <property type="match status" value="1"/>
</dbReference>
<evidence type="ECO:0000256" key="9">
    <source>
        <dbReference type="ARBA" id="ARBA00023065"/>
    </source>
</evidence>
<feature type="region of interest" description="Disordered" evidence="12">
    <location>
        <begin position="1"/>
        <end position="29"/>
    </location>
</feature>
<feature type="transmembrane region" description="Helical" evidence="13">
    <location>
        <begin position="235"/>
        <end position="257"/>
    </location>
</feature>
<evidence type="ECO:0000256" key="3">
    <source>
        <dbReference type="ARBA" id="ARBA00022538"/>
    </source>
</evidence>
<dbReference type="OrthoDB" id="9810759at2"/>
<reference evidence="15 16" key="1">
    <citation type="submission" date="2019-02" db="EMBL/GenBank/DDBJ databases">
        <title>Deep-cultivation of Planctomycetes and their phenomic and genomic characterization uncovers novel biology.</title>
        <authorList>
            <person name="Wiegand S."/>
            <person name="Jogler M."/>
            <person name="Boedeker C."/>
            <person name="Pinto D."/>
            <person name="Vollmers J."/>
            <person name="Rivas-Marin E."/>
            <person name="Kohn T."/>
            <person name="Peeters S.H."/>
            <person name="Heuer A."/>
            <person name="Rast P."/>
            <person name="Oberbeckmann S."/>
            <person name="Bunk B."/>
            <person name="Jeske O."/>
            <person name="Meyerdierks A."/>
            <person name="Storesund J.E."/>
            <person name="Kallscheuer N."/>
            <person name="Luecker S."/>
            <person name="Lage O.M."/>
            <person name="Pohl T."/>
            <person name="Merkel B.J."/>
            <person name="Hornburger P."/>
            <person name="Mueller R.-W."/>
            <person name="Bruemmer F."/>
            <person name="Labrenz M."/>
            <person name="Spormann A.M."/>
            <person name="Op den Camp H."/>
            <person name="Overmann J."/>
            <person name="Amann R."/>
            <person name="Jetten M.S.M."/>
            <person name="Mascher T."/>
            <person name="Medema M.H."/>
            <person name="Devos D.P."/>
            <person name="Kaster A.-K."/>
            <person name="Ovreas L."/>
            <person name="Rohde M."/>
            <person name="Galperin M.Y."/>
            <person name="Jogler C."/>
        </authorList>
    </citation>
    <scope>NUCLEOTIDE SEQUENCE [LARGE SCALE GENOMIC DNA]</scope>
    <source>
        <strain evidence="15 16">Poly30</strain>
    </source>
</reference>
<protein>
    <submittedName>
        <fullName evidence="15">Cyclic nucleotide-gated potassium channel</fullName>
    </submittedName>
</protein>
<dbReference type="PANTHER" id="PTHR11537:SF254">
    <property type="entry name" value="POTASSIUM VOLTAGE-GATED CHANNEL PROTEIN SHAB"/>
    <property type="match status" value="1"/>
</dbReference>
<keyword evidence="7" id="KW-0630">Potassium</keyword>
<feature type="transmembrane region" description="Helical" evidence="13">
    <location>
        <begin position="120"/>
        <end position="141"/>
    </location>
</feature>
<feature type="transmembrane region" description="Helical" evidence="13">
    <location>
        <begin position="176"/>
        <end position="197"/>
    </location>
</feature>
<evidence type="ECO:0000256" key="11">
    <source>
        <dbReference type="ARBA" id="ARBA00023303"/>
    </source>
</evidence>
<keyword evidence="5" id="KW-0631">Potassium channel</keyword>
<evidence type="ECO:0000256" key="5">
    <source>
        <dbReference type="ARBA" id="ARBA00022826"/>
    </source>
</evidence>
<dbReference type="Pfam" id="PF00520">
    <property type="entry name" value="Ion_trans"/>
    <property type="match status" value="1"/>
</dbReference>
<dbReference type="AlphaFoldDB" id="A0A518EQH9"/>
<gene>
    <name evidence="15" type="ORF">Poly30_18490</name>
</gene>
<accession>A0A518EQH9</accession>
<evidence type="ECO:0000256" key="7">
    <source>
        <dbReference type="ARBA" id="ARBA00022958"/>
    </source>
</evidence>
<keyword evidence="6" id="KW-0851">Voltage-gated channel</keyword>
<evidence type="ECO:0000256" key="8">
    <source>
        <dbReference type="ARBA" id="ARBA00022989"/>
    </source>
</evidence>
<evidence type="ECO:0000313" key="16">
    <source>
        <dbReference type="Proteomes" id="UP000320390"/>
    </source>
</evidence>
<evidence type="ECO:0000256" key="2">
    <source>
        <dbReference type="ARBA" id="ARBA00022448"/>
    </source>
</evidence>
<dbReference type="GO" id="GO:0001508">
    <property type="term" value="P:action potential"/>
    <property type="evidence" value="ECO:0007669"/>
    <property type="project" value="TreeGrafter"/>
</dbReference>
<dbReference type="InterPro" id="IPR005821">
    <property type="entry name" value="Ion_trans_dom"/>
</dbReference>
<feature type="compositionally biased region" description="Pro residues" evidence="12">
    <location>
        <begin position="1"/>
        <end position="26"/>
    </location>
</feature>
<keyword evidence="2" id="KW-0813">Transport</keyword>
<dbReference type="Gene3D" id="1.20.120.350">
    <property type="entry name" value="Voltage-gated potassium channels. Chain C"/>
    <property type="match status" value="1"/>
</dbReference>
<dbReference type="Gene3D" id="1.10.287.70">
    <property type="match status" value="1"/>
</dbReference>
<evidence type="ECO:0000256" key="13">
    <source>
        <dbReference type="SAM" id="Phobius"/>
    </source>
</evidence>
<keyword evidence="9" id="KW-0406">Ion transport</keyword>
<proteinExistence type="predicted"/>
<evidence type="ECO:0000256" key="1">
    <source>
        <dbReference type="ARBA" id="ARBA00004141"/>
    </source>
</evidence>
<keyword evidence="10 13" id="KW-0472">Membrane</keyword>
<evidence type="ECO:0000256" key="10">
    <source>
        <dbReference type="ARBA" id="ARBA00023136"/>
    </source>
</evidence>